<evidence type="ECO:0000256" key="4">
    <source>
        <dbReference type="ARBA" id="ARBA00023239"/>
    </source>
</evidence>
<feature type="modified residue" description="N6-(pyridoxal phosphate)lysine" evidence="5">
    <location>
        <position position="298"/>
    </location>
</feature>
<dbReference type="InterPro" id="IPR010977">
    <property type="entry name" value="Aromatic_deC"/>
</dbReference>
<dbReference type="KEGG" id="fgi:OP10G_0994"/>
<keyword evidence="4 6" id="KW-0456">Lyase</keyword>
<evidence type="ECO:0000256" key="2">
    <source>
        <dbReference type="ARBA" id="ARBA00022793"/>
    </source>
</evidence>
<dbReference type="Proteomes" id="UP000027982">
    <property type="component" value="Chromosome"/>
</dbReference>
<dbReference type="HOGENOM" id="CLU_011856_0_4_0"/>
<dbReference type="GO" id="GO:0006520">
    <property type="term" value="P:amino acid metabolic process"/>
    <property type="evidence" value="ECO:0007669"/>
    <property type="project" value="InterPro"/>
</dbReference>
<accession>A0A068NLR7</accession>
<dbReference type="eggNOG" id="COG0076">
    <property type="taxonomic scope" value="Bacteria"/>
</dbReference>
<keyword evidence="2" id="KW-0210">Decarboxylase</keyword>
<dbReference type="Gene3D" id="3.90.1150.170">
    <property type="match status" value="2"/>
</dbReference>
<proteinExistence type="inferred from homology"/>
<dbReference type="STRING" id="661478.OP10G_0994"/>
<dbReference type="GO" id="GO:0019752">
    <property type="term" value="P:carboxylic acid metabolic process"/>
    <property type="evidence" value="ECO:0007669"/>
    <property type="project" value="InterPro"/>
</dbReference>
<dbReference type="PANTHER" id="PTHR11999:SF70">
    <property type="entry name" value="MIP05841P"/>
    <property type="match status" value="1"/>
</dbReference>
<organism evidence="7 8">
    <name type="scientific">Fimbriimonas ginsengisoli Gsoil 348</name>
    <dbReference type="NCBI Taxonomy" id="661478"/>
    <lineage>
        <taxon>Bacteria</taxon>
        <taxon>Bacillati</taxon>
        <taxon>Armatimonadota</taxon>
        <taxon>Fimbriimonadia</taxon>
        <taxon>Fimbriimonadales</taxon>
        <taxon>Fimbriimonadaceae</taxon>
        <taxon>Fimbriimonas</taxon>
    </lineage>
</organism>
<reference evidence="7 8" key="1">
    <citation type="journal article" date="2014" name="PLoS ONE">
        <title>The first complete genome sequence of the class fimbriimonadia in the phylum armatimonadetes.</title>
        <authorList>
            <person name="Hu Z.Y."/>
            <person name="Wang Y.Z."/>
            <person name="Im W.T."/>
            <person name="Wang S.Y."/>
            <person name="Zhao G.P."/>
            <person name="Zheng H.J."/>
            <person name="Quan Z.X."/>
        </authorList>
    </citation>
    <scope>NUCLEOTIDE SEQUENCE [LARGE SCALE GENOMIC DNA]</scope>
    <source>
        <strain evidence="7">Gsoil 348</strain>
    </source>
</reference>
<keyword evidence="8" id="KW-1185">Reference proteome</keyword>
<comment type="cofactor">
    <cofactor evidence="1 5 6">
        <name>pyridoxal 5'-phosphate</name>
        <dbReference type="ChEBI" id="CHEBI:597326"/>
    </cofactor>
</comment>
<evidence type="ECO:0000313" key="8">
    <source>
        <dbReference type="Proteomes" id="UP000027982"/>
    </source>
</evidence>
<evidence type="ECO:0000256" key="5">
    <source>
        <dbReference type="PIRSR" id="PIRSR602129-50"/>
    </source>
</evidence>
<evidence type="ECO:0000256" key="3">
    <source>
        <dbReference type="ARBA" id="ARBA00022898"/>
    </source>
</evidence>
<dbReference type="AlphaFoldDB" id="A0A068NLR7"/>
<dbReference type="InterPro" id="IPR015424">
    <property type="entry name" value="PyrdxlP-dep_Trfase"/>
</dbReference>
<dbReference type="Pfam" id="PF00282">
    <property type="entry name" value="Pyridoxal_deC"/>
    <property type="match status" value="1"/>
</dbReference>
<name>A0A068NLR7_FIMGI</name>
<dbReference type="EMBL" id="CP007139">
    <property type="protein sequence ID" value="AIE84362.1"/>
    <property type="molecule type" value="Genomic_DNA"/>
</dbReference>
<evidence type="ECO:0000313" key="7">
    <source>
        <dbReference type="EMBL" id="AIE84362.1"/>
    </source>
</evidence>
<dbReference type="SUPFAM" id="SSF53383">
    <property type="entry name" value="PLP-dependent transferases"/>
    <property type="match status" value="1"/>
</dbReference>
<comment type="similarity">
    <text evidence="6">Belongs to the group II decarboxylase family.</text>
</comment>
<dbReference type="PANTHER" id="PTHR11999">
    <property type="entry name" value="GROUP II PYRIDOXAL-5-PHOSPHATE DECARBOXYLASE"/>
    <property type="match status" value="1"/>
</dbReference>
<dbReference type="GO" id="GO:0030170">
    <property type="term" value="F:pyridoxal phosphate binding"/>
    <property type="evidence" value="ECO:0007669"/>
    <property type="project" value="InterPro"/>
</dbReference>
<dbReference type="InterPro" id="IPR015421">
    <property type="entry name" value="PyrdxlP-dep_Trfase_major"/>
</dbReference>
<protein>
    <submittedName>
        <fullName evidence="7">Aromatic-L-amino-acid decarboxylase</fullName>
    </submittedName>
</protein>
<keyword evidence="3 5" id="KW-0663">Pyridoxal phosphate</keyword>
<dbReference type="InterPro" id="IPR002129">
    <property type="entry name" value="PyrdxlP-dep_de-COase"/>
</dbReference>
<gene>
    <name evidence="7" type="ORF">OP10G_0994</name>
</gene>
<evidence type="ECO:0000256" key="1">
    <source>
        <dbReference type="ARBA" id="ARBA00001933"/>
    </source>
</evidence>
<dbReference type="Gene3D" id="3.40.640.10">
    <property type="entry name" value="Type I PLP-dependent aspartate aminotransferase-like (Major domain)"/>
    <property type="match status" value="1"/>
</dbReference>
<sequence>MTLDPENWEEFARLAHRMVDDMVDHLRSLPDQPAWQPMPAGLSDRILDEPLPTRPQGEEEVYEQFLRDVLPYPNGNLHPRFYGWVQGNGTPLGMMADMLASGMNAHLAGFNQAPPSVELKVIDWLRELLGFPEGTSGLLLSGGSMASLTGLAVARNAKAGFDVREEGVQGDKPHLTVYGSSETHSWAKKAVELLGLGNRAFRRVPVKPDFTLDVEALKAAVREDREAGHRPIAVLGTAGTVNTGATDDLDALADLCAAENMWLHVDGAFGALAAISPRLRPLVKGLERADSVAFDLHKWMYLPFEVACLLVRDGEAHRSTFSQNASYISALDRGTIAGGLFLADLGVELTRGFKALKVWMSLKAYGIGRFSGLIEQNVDQAQYLEKLVGVEPSLELTAPAPMNIVCFRYLADGLSDEKLNDLNSELLFRVQESGAAVPSSTVIDGKFCLRVCFVNHRTRFEDVDDLVSVVLRIGGELSAESK</sequence>
<dbReference type="GO" id="GO:0004058">
    <property type="term" value="F:aromatic-L-amino-acid decarboxylase activity"/>
    <property type="evidence" value="ECO:0007669"/>
    <property type="project" value="UniProtKB-ARBA"/>
</dbReference>
<evidence type="ECO:0000256" key="6">
    <source>
        <dbReference type="RuleBase" id="RU000382"/>
    </source>
</evidence>
<dbReference type="PRINTS" id="PR00800">
    <property type="entry name" value="YHDCRBOXLASE"/>
</dbReference>